<evidence type="ECO:0000256" key="10">
    <source>
        <dbReference type="ARBA" id="ARBA00032057"/>
    </source>
</evidence>
<comment type="subcellular location">
    <subcellularLocation>
        <location evidence="1 15">Cytoplasm</location>
    </subcellularLocation>
</comment>
<feature type="binding site" evidence="16">
    <location>
        <begin position="329"/>
        <end position="333"/>
    </location>
    <ligand>
        <name>substrate</name>
    </ligand>
</feature>
<reference evidence="20" key="1">
    <citation type="journal article" date="2021" name="Science">
        <title>Hunting the eagle killer: A cyanobacterial neurotoxin causes vacuolar myelinopathy.</title>
        <authorList>
            <person name="Breinlinger S."/>
            <person name="Phillips T.J."/>
            <person name="Haram B.N."/>
            <person name="Mares J."/>
            <person name="Martinez Yerena J.A."/>
            <person name="Hrouzek P."/>
            <person name="Sobotka R."/>
            <person name="Henderson W.M."/>
            <person name="Schmieder P."/>
            <person name="Williams S.M."/>
            <person name="Lauderdale J.D."/>
            <person name="Wilde H.D."/>
            <person name="Gerrin W."/>
            <person name="Kust A."/>
            <person name="Washington J.W."/>
            <person name="Wagner C."/>
            <person name="Geier B."/>
            <person name="Liebeke M."/>
            <person name="Enke H."/>
            <person name="Niedermeyer T.H.J."/>
            <person name="Wilde S.B."/>
        </authorList>
    </citation>
    <scope>NUCLEOTIDE SEQUENCE [LARGE SCALE GENOMIC DNA]</scope>
    <source>
        <strain evidence="20">Thurmond2011</strain>
    </source>
</reference>
<dbReference type="Pfam" id="PF02922">
    <property type="entry name" value="CBM_48"/>
    <property type="match status" value="1"/>
</dbReference>
<dbReference type="EC" id="3.2.1.141" evidence="4 13"/>
<evidence type="ECO:0000256" key="16">
    <source>
        <dbReference type="PIRSR" id="PIRSR006337-2"/>
    </source>
</evidence>
<sequence length="615" mass="70758">MKIGARYLGNNNCEFRVWAPKLETVAVKIVSPQERLIPMQQEEGGYWQATANDIPPGTLYYYQVNNGDNRPDPASYFQPEGVHRASQVIDHSFTWNDSNWSGVPLESMIIYELHVGTFTQEGTFEAIIPRLKDLRELGVNAIELMPIAQFTGDHPTDKKDAYRNWGYDGVYPFAVQNSYGGSQALKRLVDACHQEGIAVVLDVVYNHFGPEGNYTNIFGYYFTDEYRTPWGSAINFDDAHSYHVRQFFIENVLYWLRDHHIDALRLDAVHAIYDLGAKHFLQEMAENVANLSKQEGREFHLIAESDLNDPRIIRPSEYGGYGLHAQWSDDFHHSLHALLTGDEIGYYEDFGKCEHLAKAFKDTFVYDWKYAPHRQRFHGNYTGDRPFTQFVVCIQNHDQIGNQPRGERLSKLVSFEALKLAAGAVLLSPYIPLLFMGEEYGEEAPFTYFVSHGDPDLIRAVRQGRKEEFKAFHLAGEPPDPESAETFAACKLNWEKRKEGKHQAIWSLYQRLIELRRTIPALVKRERQNIEVGFQEEEKIVWWCRWSESNKILCLMNFNQSDVVFQPQLIINGWKKILDSADEQWQGAGSLSPEEIASGQKLTLRSQSFALYENS</sequence>
<keyword evidence="9 14" id="KW-0326">Glycosidase</keyword>
<evidence type="ECO:0000256" key="14">
    <source>
        <dbReference type="PIRNR" id="PIRNR006337"/>
    </source>
</evidence>
<dbReference type="SUPFAM" id="SSF81296">
    <property type="entry name" value="E set domains"/>
    <property type="match status" value="1"/>
</dbReference>
<evidence type="ECO:0000256" key="3">
    <source>
        <dbReference type="ARBA" id="ARBA00008061"/>
    </source>
</evidence>
<evidence type="ECO:0000256" key="11">
    <source>
        <dbReference type="ARBA" id="ARBA00033284"/>
    </source>
</evidence>
<evidence type="ECO:0000256" key="13">
    <source>
        <dbReference type="NCBIfam" id="TIGR02402"/>
    </source>
</evidence>
<dbReference type="InterPro" id="IPR017853">
    <property type="entry name" value="GH"/>
</dbReference>
<comment type="similarity">
    <text evidence="3 14">Belongs to the glycosyl hydrolase 13 family.</text>
</comment>
<evidence type="ECO:0000256" key="1">
    <source>
        <dbReference type="ARBA" id="ARBA00004496"/>
    </source>
</evidence>
<evidence type="ECO:0000256" key="12">
    <source>
        <dbReference type="ARBA" id="ARBA00034013"/>
    </source>
</evidence>
<evidence type="ECO:0000259" key="18">
    <source>
        <dbReference type="SMART" id="SM00642"/>
    </source>
</evidence>
<feature type="active site" description="Proton donor" evidence="15">
    <location>
        <position position="304"/>
    </location>
</feature>
<evidence type="ECO:0000256" key="8">
    <source>
        <dbReference type="ARBA" id="ARBA00023277"/>
    </source>
</evidence>
<dbReference type="SUPFAM" id="SSF51445">
    <property type="entry name" value="(Trans)glycosidases"/>
    <property type="match status" value="1"/>
</dbReference>
<proteinExistence type="inferred from homology"/>
<dbReference type="GO" id="GO:0005737">
    <property type="term" value="C:cytoplasm"/>
    <property type="evidence" value="ECO:0007669"/>
    <property type="project" value="UniProtKB-SubCell"/>
</dbReference>
<keyword evidence="6" id="KW-0963">Cytoplasm</keyword>
<dbReference type="InterPro" id="IPR012768">
    <property type="entry name" value="Trehalose_TreZ"/>
</dbReference>
<dbReference type="AlphaFoldDB" id="A0AAP5I8J8"/>
<evidence type="ECO:0000256" key="6">
    <source>
        <dbReference type="ARBA" id="ARBA00022490"/>
    </source>
</evidence>
<evidence type="ECO:0000256" key="7">
    <source>
        <dbReference type="ARBA" id="ARBA00022801"/>
    </source>
</evidence>
<keyword evidence="20" id="KW-1185">Reference proteome</keyword>
<keyword evidence="7 14" id="KW-0378">Hydrolase</keyword>
<evidence type="ECO:0000313" key="20">
    <source>
        <dbReference type="Proteomes" id="UP000667802"/>
    </source>
</evidence>
<name>A0AAP5I8J8_9CYAN</name>
<dbReference type="Pfam" id="PF00128">
    <property type="entry name" value="Alpha-amylase"/>
    <property type="match status" value="1"/>
</dbReference>
<dbReference type="PIRSF" id="PIRSF006337">
    <property type="entry name" value="Trehalose_TreZ"/>
    <property type="match status" value="1"/>
</dbReference>
<feature type="domain" description="Glycosyl hydrolase family 13 catalytic" evidence="18">
    <location>
        <begin position="87"/>
        <end position="465"/>
    </location>
</feature>
<organism evidence="19 20">
    <name type="scientific">Aetokthonos hydrillicola Thurmond2011</name>
    <dbReference type="NCBI Taxonomy" id="2712845"/>
    <lineage>
        <taxon>Bacteria</taxon>
        <taxon>Bacillati</taxon>
        <taxon>Cyanobacteriota</taxon>
        <taxon>Cyanophyceae</taxon>
        <taxon>Nostocales</taxon>
        <taxon>Hapalosiphonaceae</taxon>
        <taxon>Aetokthonos</taxon>
    </lineage>
</organism>
<gene>
    <name evidence="19" type="primary">treZ</name>
    <name evidence="19" type="ORF">G7B40_020080</name>
</gene>
<evidence type="ECO:0000256" key="15">
    <source>
        <dbReference type="PIRSR" id="PIRSR006337-1"/>
    </source>
</evidence>
<comment type="caution">
    <text evidence="19">The sequence shown here is derived from an EMBL/GenBank/DDBJ whole genome shotgun (WGS) entry which is preliminary data.</text>
</comment>
<evidence type="ECO:0000256" key="4">
    <source>
        <dbReference type="ARBA" id="ARBA00012268"/>
    </source>
</evidence>
<protein>
    <recommendedName>
        <fullName evidence="5 13">Malto-oligosyltrehalose trehalohydrolase</fullName>
        <shortName evidence="14">MTHase</shortName>
        <ecNumber evidence="4 13">3.2.1.141</ecNumber>
    </recommendedName>
    <alternativeName>
        <fullName evidence="11 14">4-alpha-D-((1-&gt;4)-alpha-D-glucano)trehalose trehalohydrolase</fullName>
    </alternativeName>
    <alternativeName>
        <fullName evidence="10 14">Maltooligosyl trehalose trehalohydrolase</fullName>
    </alternativeName>
</protein>
<dbReference type="Gene3D" id="2.60.40.10">
    <property type="entry name" value="Immunoglobulins"/>
    <property type="match status" value="1"/>
</dbReference>
<feature type="active site" description="Nucleophile" evidence="15">
    <location>
        <position position="267"/>
    </location>
</feature>
<dbReference type="NCBIfam" id="TIGR02402">
    <property type="entry name" value="trehalose_TreZ"/>
    <property type="match status" value="1"/>
</dbReference>
<accession>A0AAP5I8J8</accession>
<dbReference type="PANTHER" id="PTHR43651:SF11">
    <property type="entry name" value="MALTO-OLIGOSYLTREHALOSE TREHALOHYDROLASE"/>
    <property type="match status" value="1"/>
</dbReference>
<feature type="binding site" evidence="16">
    <location>
        <begin position="265"/>
        <end position="270"/>
    </location>
    <ligand>
        <name>substrate</name>
    </ligand>
</feature>
<dbReference type="Proteomes" id="UP000667802">
    <property type="component" value="Unassembled WGS sequence"/>
</dbReference>
<dbReference type="EMBL" id="JAALHA020000009">
    <property type="protein sequence ID" value="MDR9896846.1"/>
    <property type="molecule type" value="Genomic_DNA"/>
</dbReference>
<keyword evidence="8" id="KW-0119">Carbohydrate metabolism</keyword>
<dbReference type="PANTHER" id="PTHR43651">
    <property type="entry name" value="1,4-ALPHA-GLUCAN-BRANCHING ENZYME"/>
    <property type="match status" value="1"/>
</dbReference>
<dbReference type="InterPro" id="IPR004193">
    <property type="entry name" value="Glyco_hydro_13_N"/>
</dbReference>
<evidence type="ECO:0000256" key="9">
    <source>
        <dbReference type="ARBA" id="ARBA00023295"/>
    </source>
</evidence>
<evidence type="ECO:0000256" key="17">
    <source>
        <dbReference type="PIRSR" id="PIRSR006337-3"/>
    </source>
</evidence>
<dbReference type="CDD" id="cd02853">
    <property type="entry name" value="E_set_MTHase_like_N"/>
    <property type="match status" value="1"/>
</dbReference>
<dbReference type="GO" id="GO:0033942">
    <property type="term" value="F:4-alpha-D-(1-&gt;4)-alpha-D-glucanotrehalose trehalohydrolase activity"/>
    <property type="evidence" value="ECO:0007669"/>
    <property type="project" value="UniProtKB-EC"/>
</dbReference>
<dbReference type="InterPro" id="IPR044901">
    <property type="entry name" value="Trehalose_TreZ_E-set_sf"/>
</dbReference>
<dbReference type="InterPro" id="IPR013783">
    <property type="entry name" value="Ig-like_fold"/>
</dbReference>
<feature type="site" description="Transition state stabilizer" evidence="17">
    <location>
        <position position="398"/>
    </location>
</feature>
<dbReference type="Gene3D" id="1.10.10.760">
    <property type="entry name" value="E-set domains of sugar-utilizing enzymes"/>
    <property type="match status" value="1"/>
</dbReference>
<feature type="binding site" evidence="16">
    <location>
        <begin position="397"/>
        <end position="402"/>
    </location>
    <ligand>
        <name>substrate</name>
    </ligand>
</feature>
<dbReference type="InterPro" id="IPR014756">
    <property type="entry name" value="Ig_E-set"/>
</dbReference>
<dbReference type="InterPro" id="IPR006047">
    <property type="entry name" value="GH13_cat_dom"/>
</dbReference>
<dbReference type="GO" id="GO:0005992">
    <property type="term" value="P:trehalose biosynthetic process"/>
    <property type="evidence" value="ECO:0007669"/>
    <property type="project" value="UniProtKB-UniRule"/>
</dbReference>
<comment type="catalytic activity">
    <reaction evidence="12 14">
        <text>hydrolysis of (1-&gt;4)-alpha-D-glucosidic linkage in 4-alpha-D-[(1-&gt;4)-alpha-D-glucanosyl]n trehalose to yield trehalose and (1-&gt;4)-alpha-D-glucan.</text>
        <dbReference type="EC" id="3.2.1.141"/>
    </reaction>
</comment>
<dbReference type="CDD" id="cd11325">
    <property type="entry name" value="AmyAc_GTHase"/>
    <property type="match status" value="1"/>
</dbReference>
<evidence type="ECO:0000313" key="19">
    <source>
        <dbReference type="EMBL" id="MDR9896846.1"/>
    </source>
</evidence>
<dbReference type="Gene3D" id="3.20.20.80">
    <property type="entry name" value="Glycosidases"/>
    <property type="match status" value="1"/>
</dbReference>
<dbReference type="RefSeq" id="WP_208350631.1">
    <property type="nucleotide sequence ID" value="NZ_JAALHA020000009.1"/>
</dbReference>
<comment type="pathway">
    <text evidence="2 14">Glycan biosynthesis; trehalose biosynthesis.</text>
</comment>
<dbReference type="SMART" id="SM00642">
    <property type="entry name" value="Aamy"/>
    <property type="match status" value="1"/>
</dbReference>
<evidence type="ECO:0000256" key="2">
    <source>
        <dbReference type="ARBA" id="ARBA00005199"/>
    </source>
</evidence>
<evidence type="ECO:0000256" key="5">
    <source>
        <dbReference type="ARBA" id="ARBA00015938"/>
    </source>
</evidence>